<proteinExistence type="predicted"/>
<evidence type="ECO:0000313" key="3">
    <source>
        <dbReference type="EMBL" id="AEI48162.1"/>
    </source>
</evidence>
<keyword evidence="1" id="KW-0808">Transferase</keyword>
<dbReference type="InterPro" id="IPR013216">
    <property type="entry name" value="Methyltransf_11"/>
</dbReference>
<dbReference type="AlphaFoldDB" id="A0A7U3ZJ61"/>
<dbReference type="InterPro" id="IPR050447">
    <property type="entry name" value="Erg6_SMT_methyltransf"/>
</dbReference>
<name>A0A7U3ZJ61_RUNSL</name>
<dbReference type="KEGG" id="rsi:Runsl_1738"/>
<dbReference type="GO" id="GO:0032259">
    <property type="term" value="P:methylation"/>
    <property type="evidence" value="ECO:0007669"/>
    <property type="project" value="UniProtKB-KW"/>
</dbReference>
<accession>A0A7U3ZJ61</accession>
<feature type="domain" description="Methyltransferase type 11" evidence="2">
    <location>
        <begin position="128"/>
        <end position="176"/>
    </location>
</feature>
<dbReference type="GO" id="GO:0008757">
    <property type="term" value="F:S-adenosylmethionine-dependent methyltransferase activity"/>
    <property type="evidence" value="ECO:0007669"/>
    <property type="project" value="InterPro"/>
</dbReference>
<sequence length="255" mass="29666">MKPYAQLIHSQALLNRLRNVRLQVRSIPYRMGGNVECPICGSHYKAFMPFRYRQNAYCPSCKSLERHRYAYLTLRDRLEFYKAPLKKVLHFAPDSCLTATIRKNRFIEYLTADNMTSFTNSITVMPDHVMSIDAIAFEDNTFDVVIAIGVLVMVPEDTKATREVYRVLKPGGYAVFHDPINYSLAKTFSDASLTKEEKQGLYHGHDQRWYYGLDYADRLRAQGFEVEDDTYAQQIDNKRYGISPNEKIYIARKKE</sequence>
<dbReference type="PANTHER" id="PTHR44068">
    <property type="entry name" value="ZGC:194242"/>
    <property type="match status" value="1"/>
</dbReference>
<dbReference type="SUPFAM" id="SSF53335">
    <property type="entry name" value="S-adenosyl-L-methionine-dependent methyltransferases"/>
    <property type="match status" value="1"/>
</dbReference>
<evidence type="ECO:0000256" key="1">
    <source>
        <dbReference type="ARBA" id="ARBA00022679"/>
    </source>
</evidence>
<evidence type="ECO:0000259" key="2">
    <source>
        <dbReference type="Pfam" id="PF08241"/>
    </source>
</evidence>
<gene>
    <name evidence="3" type="ordered locus">Runsl_1738</name>
</gene>
<dbReference type="Pfam" id="PF08241">
    <property type="entry name" value="Methyltransf_11"/>
    <property type="match status" value="1"/>
</dbReference>
<protein>
    <submittedName>
        <fullName evidence="3">Methyltransferase type 11</fullName>
    </submittedName>
</protein>
<dbReference type="Proteomes" id="UP000000493">
    <property type="component" value="Chromosome"/>
</dbReference>
<dbReference type="PANTHER" id="PTHR44068:SF11">
    <property type="entry name" value="GERANYL DIPHOSPHATE 2-C-METHYLTRANSFERASE"/>
    <property type="match status" value="1"/>
</dbReference>
<reference evidence="3 4" key="2">
    <citation type="journal article" date="2012" name="Stand. Genomic Sci.">
        <title>Complete genome sequence of the aquatic bacterium Runella slithyformis type strain (LSU 4(T)).</title>
        <authorList>
            <person name="Copeland A."/>
            <person name="Zhang X."/>
            <person name="Misra M."/>
            <person name="Lapidus A."/>
            <person name="Nolan M."/>
            <person name="Lucas S."/>
            <person name="Deshpande S."/>
            <person name="Cheng J.F."/>
            <person name="Tapia R."/>
            <person name="Goodwin L.A."/>
            <person name="Pitluck S."/>
            <person name="Liolios K."/>
            <person name="Pagani I."/>
            <person name="Ivanova N."/>
            <person name="Mikhailova N."/>
            <person name="Pati A."/>
            <person name="Chen A."/>
            <person name="Palaniappan K."/>
            <person name="Land M."/>
            <person name="Hauser L."/>
            <person name="Pan C."/>
            <person name="Jeffries C.D."/>
            <person name="Detter J.C."/>
            <person name="Brambilla E.M."/>
            <person name="Rohde M."/>
            <person name="Djao O.D."/>
            <person name="Goker M."/>
            <person name="Sikorski J."/>
            <person name="Tindall B.J."/>
            <person name="Woyke T."/>
            <person name="Bristow J."/>
            <person name="Eisen J.A."/>
            <person name="Markowitz V."/>
            <person name="Hugenholtz P."/>
            <person name="Kyrpides N.C."/>
            <person name="Klenk H.P."/>
            <person name="Mavromatis K."/>
        </authorList>
    </citation>
    <scope>NUCLEOTIDE SEQUENCE [LARGE SCALE GENOMIC DNA]</scope>
    <source>
        <strain evidence="4">ATCC 29530 / DSM 19594 / LMG 11500 / NCIMB 11436 / LSU 4</strain>
    </source>
</reference>
<dbReference type="EMBL" id="CP002859">
    <property type="protein sequence ID" value="AEI48162.1"/>
    <property type="molecule type" value="Genomic_DNA"/>
</dbReference>
<organism evidence="3 4">
    <name type="scientific">Runella slithyformis (strain ATCC 29530 / DSM 19594 / LMG 11500 / NCIMB 11436 / LSU 4)</name>
    <dbReference type="NCBI Taxonomy" id="761193"/>
    <lineage>
        <taxon>Bacteria</taxon>
        <taxon>Pseudomonadati</taxon>
        <taxon>Bacteroidota</taxon>
        <taxon>Cytophagia</taxon>
        <taxon>Cytophagales</taxon>
        <taxon>Spirosomataceae</taxon>
        <taxon>Runella</taxon>
    </lineage>
</organism>
<keyword evidence="3" id="KW-0489">Methyltransferase</keyword>
<keyword evidence="4" id="KW-1185">Reference proteome</keyword>
<dbReference type="InterPro" id="IPR029063">
    <property type="entry name" value="SAM-dependent_MTases_sf"/>
</dbReference>
<evidence type="ECO:0000313" key="4">
    <source>
        <dbReference type="Proteomes" id="UP000000493"/>
    </source>
</evidence>
<dbReference type="RefSeq" id="WP_013927475.1">
    <property type="nucleotide sequence ID" value="NC_015703.1"/>
</dbReference>
<reference evidence="4" key="1">
    <citation type="submission" date="2011-06" db="EMBL/GenBank/DDBJ databases">
        <title>The complete genome of chromosome of Runella slithyformis DSM 19594.</title>
        <authorList>
            <consortium name="US DOE Joint Genome Institute (JGI-PGF)"/>
            <person name="Lucas S."/>
            <person name="Han J."/>
            <person name="Lapidus A."/>
            <person name="Bruce D."/>
            <person name="Goodwin L."/>
            <person name="Pitluck S."/>
            <person name="Peters L."/>
            <person name="Kyrpides N."/>
            <person name="Mavromatis K."/>
            <person name="Ivanova N."/>
            <person name="Ovchinnikova G."/>
            <person name="Zhang X."/>
            <person name="Misra M."/>
            <person name="Detter J.C."/>
            <person name="Tapia R."/>
            <person name="Han C."/>
            <person name="Land M."/>
            <person name="Hauser L."/>
            <person name="Markowitz V."/>
            <person name="Cheng J.-F."/>
            <person name="Hugenholtz P."/>
            <person name="Woyke T."/>
            <person name="Wu D."/>
            <person name="Tindall B."/>
            <person name="Faehrich R."/>
            <person name="Brambilla E."/>
            <person name="Klenk H.-P."/>
            <person name="Eisen J.A."/>
        </authorList>
    </citation>
    <scope>NUCLEOTIDE SEQUENCE [LARGE SCALE GENOMIC DNA]</scope>
    <source>
        <strain evidence="4">ATCC 29530 / DSM 19594 / LMG 11500 / NCIMB 11436 / LSU 4</strain>
    </source>
</reference>
<dbReference type="CDD" id="cd02440">
    <property type="entry name" value="AdoMet_MTases"/>
    <property type="match status" value="1"/>
</dbReference>
<dbReference type="Gene3D" id="3.40.50.150">
    <property type="entry name" value="Vaccinia Virus protein VP39"/>
    <property type="match status" value="1"/>
</dbReference>